<dbReference type="EMBL" id="BAZW01000044">
    <property type="protein sequence ID" value="GAO31318.1"/>
    <property type="molecule type" value="Genomic_DNA"/>
</dbReference>
<accession>A0A0E9M174</accession>
<dbReference type="STRING" id="1236989.JCM15548_13668"/>
<feature type="transmembrane region" description="Helical" evidence="1">
    <location>
        <begin position="159"/>
        <end position="178"/>
    </location>
</feature>
<name>A0A0E9M174_9BACT</name>
<feature type="transmembrane region" description="Helical" evidence="1">
    <location>
        <begin position="29"/>
        <end position="48"/>
    </location>
</feature>
<reference evidence="2 3" key="1">
    <citation type="journal article" date="2015" name="Microbes Environ.">
        <title>Distribution and evolution of nitrogen fixation genes in the phylum bacteroidetes.</title>
        <authorList>
            <person name="Inoue J."/>
            <person name="Oshima K."/>
            <person name="Suda W."/>
            <person name="Sakamoto M."/>
            <person name="Iino T."/>
            <person name="Noda S."/>
            <person name="Hongoh Y."/>
            <person name="Hattori M."/>
            <person name="Ohkuma M."/>
        </authorList>
    </citation>
    <scope>NUCLEOTIDE SEQUENCE [LARGE SCALE GENOMIC DNA]</scope>
    <source>
        <strain evidence="2">JCM 15548</strain>
    </source>
</reference>
<gene>
    <name evidence="2" type="ORF">JCM15548_13668</name>
</gene>
<keyword evidence="3" id="KW-1185">Reference proteome</keyword>
<keyword evidence="1" id="KW-0472">Membrane</keyword>
<feature type="transmembrane region" description="Helical" evidence="1">
    <location>
        <begin position="95"/>
        <end position="118"/>
    </location>
</feature>
<feature type="transmembrane region" description="Helical" evidence="1">
    <location>
        <begin position="54"/>
        <end position="74"/>
    </location>
</feature>
<evidence type="ECO:0000313" key="2">
    <source>
        <dbReference type="EMBL" id="GAO31318.1"/>
    </source>
</evidence>
<dbReference type="PANTHER" id="PTHR36111">
    <property type="entry name" value="INNER MEMBRANE PROTEIN-RELATED"/>
    <property type="match status" value="1"/>
</dbReference>
<dbReference type="Proteomes" id="UP000032900">
    <property type="component" value="Unassembled WGS sequence"/>
</dbReference>
<evidence type="ECO:0000256" key="1">
    <source>
        <dbReference type="SAM" id="Phobius"/>
    </source>
</evidence>
<dbReference type="Pfam" id="PF04474">
    <property type="entry name" value="DUF554"/>
    <property type="match status" value="1"/>
</dbReference>
<keyword evidence="1" id="KW-0812">Transmembrane</keyword>
<dbReference type="InterPro" id="IPR007563">
    <property type="entry name" value="DUF554"/>
</dbReference>
<feature type="transmembrane region" description="Helical" evidence="1">
    <location>
        <begin position="6"/>
        <end position="22"/>
    </location>
</feature>
<sequence length="196" mass="21504">MIGTLVNVAAIVAGGSIGIVFKKQLPQKAIEVVFQGIGLITFGIGISMFLKSEWLIVVVMAILAGAITGGLLQLDRRIENASLRLKNRFKNTGEHFSEGLITAFLLYCMGALTILGAIDEGLGNGAELLFTKSILDGFASIALASALGWVSSSRWCRFLFIRVVSPYWRFIWVAFSTWPLSMNFLQQVEYCFVVWG</sequence>
<evidence type="ECO:0000313" key="3">
    <source>
        <dbReference type="Proteomes" id="UP000032900"/>
    </source>
</evidence>
<organism evidence="2 3">
    <name type="scientific">Geofilum rubicundum JCM 15548</name>
    <dbReference type="NCBI Taxonomy" id="1236989"/>
    <lineage>
        <taxon>Bacteria</taxon>
        <taxon>Pseudomonadati</taxon>
        <taxon>Bacteroidota</taxon>
        <taxon>Bacteroidia</taxon>
        <taxon>Marinilabiliales</taxon>
        <taxon>Marinilabiliaceae</taxon>
        <taxon>Geofilum</taxon>
    </lineage>
</organism>
<protein>
    <submittedName>
        <fullName evidence="2">Membrane protein</fullName>
    </submittedName>
</protein>
<proteinExistence type="predicted"/>
<keyword evidence="1" id="KW-1133">Transmembrane helix</keyword>
<dbReference type="AlphaFoldDB" id="A0A0E9M174"/>
<feature type="transmembrane region" description="Helical" evidence="1">
    <location>
        <begin position="130"/>
        <end position="150"/>
    </location>
</feature>
<comment type="caution">
    <text evidence="2">The sequence shown here is derived from an EMBL/GenBank/DDBJ whole genome shotgun (WGS) entry which is preliminary data.</text>
</comment>
<dbReference type="PANTHER" id="PTHR36111:SF2">
    <property type="entry name" value="INNER MEMBRANE PROTEIN"/>
    <property type="match status" value="1"/>
</dbReference>